<keyword evidence="4 6" id="KW-1133">Transmembrane helix</keyword>
<sequence>MRLLNTVSLKLVVISLFVSILTIMFGLAVFLQLRSENRVFDSLSDKVTSAYIESVQTNLFNFLKVPIQANASVEMSMQQALTGDSVDMMKLEPSLIGTLQRVFPYSPQLSLLAFGSVNGDYIGVSRETVTDKLTLILKDQRTHGVLNFYSGLDVNTPVINRVRDYDPRVRPWFRMADKTRKSFWTTAYWDLDAVRGISISYSTPVYDIEQRYVGVVSTDIKLDKFNRYLQELPNLGNGVIFIVNGANEIISHSTDEKKTTIQTSELTQQENVQLLKPVDSESIIVRTMAPYLSDMSIHKTKFTVGDETYYGRMVPFGEELGLHNWRIIVAVPRSDFVGFLDVNRKVTISLILFIFIVGVALAWIILSKITTPILQVAKQARLIAKLKWSPTQQSHFEIKEIKLLNDAFNDMSSTLSKAFSSLKHQVYYDSVTGLLSKEGLQERMRELVAQGEQQQWKCLILVSLDNMTEMNNSLGYQKGESLLREFVKHLLAIVPPDALLAKVNDVEFAICYPKTCSSEACSQEMNKYIQLYARSQGYEGEHLLFSGNIGFLQDEFDDRSLADSLRNASVALVAARKKGSGAYEVYHPEMMSRAVENTQMLAELSQAQNNDELLVYFQPIVNLSDSHIVGAEALIRWRSKAYGMVPPNVFIPLAEESGLILSIGRWILRESCRQLALKIQSGWPADFDIHINVSARQLMQADFYDLIVETISEFNLSPINLTLELTESLFVEKRTIITEQLERIRALGVSIAIDDFGSGFSSLSYLYRLKFDCLKIDRDFVSGVLENARSQAIISSVIRLASGLSVPLVAEGIETAEVAEQLRELGCPRGQGYYFGRPIPLNEWPIPIYDK</sequence>
<dbReference type="Proteomes" id="UP000226420">
    <property type="component" value="Unassembled WGS sequence"/>
</dbReference>
<evidence type="ECO:0000256" key="2">
    <source>
        <dbReference type="ARBA" id="ARBA00022475"/>
    </source>
</evidence>
<evidence type="ECO:0000259" key="8">
    <source>
        <dbReference type="PROSITE" id="PS50887"/>
    </source>
</evidence>
<keyword evidence="3 6" id="KW-0812">Transmembrane</keyword>
<comment type="caution">
    <text evidence="9">The sequence shown here is derived from an EMBL/GenBank/DDBJ whole genome shotgun (WGS) entry which is preliminary data.</text>
</comment>
<dbReference type="SUPFAM" id="SSF55073">
    <property type="entry name" value="Nucleotide cyclase"/>
    <property type="match status" value="1"/>
</dbReference>
<dbReference type="Gene3D" id="6.10.340.10">
    <property type="match status" value="1"/>
</dbReference>
<evidence type="ECO:0000256" key="4">
    <source>
        <dbReference type="ARBA" id="ARBA00022989"/>
    </source>
</evidence>
<dbReference type="SMART" id="SM00267">
    <property type="entry name" value="GGDEF"/>
    <property type="match status" value="1"/>
</dbReference>
<protein>
    <submittedName>
        <fullName evidence="9">Diguanylate cyclase (GGDEF) domain-containing protein</fullName>
    </submittedName>
</protein>
<dbReference type="PANTHER" id="PTHR33121:SF70">
    <property type="entry name" value="SIGNALING PROTEIN YKOW"/>
    <property type="match status" value="1"/>
</dbReference>
<dbReference type="Pfam" id="PF00990">
    <property type="entry name" value="GGDEF"/>
    <property type="match status" value="1"/>
</dbReference>
<dbReference type="RefSeq" id="WP_136655884.1">
    <property type="nucleotide sequence ID" value="NZ_FOLW01000005.1"/>
</dbReference>
<evidence type="ECO:0000256" key="3">
    <source>
        <dbReference type="ARBA" id="ARBA00022692"/>
    </source>
</evidence>
<dbReference type="Pfam" id="PF02743">
    <property type="entry name" value="dCache_1"/>
    <property type="match status" value="1"/>
</dbReference>
<keyword evidence="5 6" id="KW-0472">Membrane</keyword>
<dbReference type="Pfam" id="PF00563">
    <property type="entry name" value="EAL"/>
    <property type="match status" value="1"/>
</dbReference>
<evidence type="ECO:0000256" key="5">
    <source>
        <dbReference type="ARBA" id="ARBA00023136"/>
    </source>
</evidence>
<dbReference type="GO" id="GO:0005886">
    <property type="term" value="C:plasma membrane"/>
    <property type="evidence" value="ECO:0007669"/>
    <property type="project" value="UniProtKB-SubCell"/>
</dbReference>
<dbReference type="InterPro" id="IPR029787">
    <property type="entry name" value="Nucleotide_cyclase"/>
</dbReference>
<organism evidence="9 10">
    <name type="scientific">Pragia fontium DSM 5563 = ATCC 49100</name>
    <dbReference type="NCBI Taxonomy" id="1122977"/>
    <lineage>
        <taxon>Bacteria</taxon>
        <taxon>Pseudomonadati</taxon>
        <taxon>Pseudomonadota</taxon>
        <taxon>Gammaproteobacteria</taxon>
        <taxon>Enterobacterales</taxon>
        <taxon>Budviciaceae</taxon>
        <taxon>Pragia</taxon>
    </lineage>
</organism>
<dbReference type="GO" id="GO:0071111">
    <property type="term" value="F:cyclic-guanylate-specific phosphodiesterase activity"/>
    <property type="evidence" value="ECO:0007669"/>
    <property type="project" value="InterPro"/>
</dbReference>
<keyword evidence="2" id="KW-1003">Cell membrane</keyword>
<dbReference type="NCBIfam" id="TIGR00254">
    <property type="entry name" value="GGDEF"/>
    <property type="match status" value="1"/>
</dbReference>
<dbReference type="CDD" id="cd01948">
    <property type="entry name" value="EAL"/>
    <property type="match status" value="1"/>
</dbReference>
<dbReference type="InterPro" id="IPR050706">
    <property type="entry name" value="Cyclic-di-GMP_PDE-like"/>
</dbReference>
<feature type="transmembrane region" description="Helical" evidence="6">
    <location>
        <begin position="346"/>
        <end position="366"/>
    </location>
</feature>
<dbReference type="InterPro" id="IPR033479">
    <property type="entry name" value="dCache_1"/>
</dbReference>
<dbReference type="PANTHER" id="PTHR33121">
    <property type="entry name" value="CYCLIC DI-GMP PHOSPHODIESTERASE PDEF"/>
    <property type="match status" value="1"/>
</dbReference>
<dbReference type="CDD" id="cd12913">
    <property type="entry name" value="PDC1_MCP_like"/>
    <property type="match status" value="1"/>
</dbReference>
<dbReference type="Gene3D" id="3.30.450.20">
    <property type="entry name" value="PAS domain"/>
    <property type="match status" value="2"/>
</dbReference>
<reference evidence="9 10" key="1">
    <citation type="submission" date="2016-10" db="EMBL/GenBank/DDBJ databases">
        <authorList>
            <person name="Varghese N."/>
            <person name="Submissions S."/>
        </authorList>
    </citation>
    <scope>NUCLEOTIDE SEQUENCE [LARGE SCALE GENOMIC DNA]</scope>
    <source>
        <strain evidence="9 10">DSM 5563</strain>
    </source>
</reference>
<dbReference type="EMBL" id="FOLW01000005">
    <property type="protein sequence ID" value="SFC92213.1"/>
    <property type="molecule type" value="Genomic_DNA"/>
</dbReference>
<dbReference type="AlphaFoldDB" id="A0AAJ4WB27"/>
<gene>
    <name evidence="9" type="ORF">SAMN02745723_105226</name>
</gene>
<dbReference type="Gene3D" id="3.30.70.270">
    <property type="match status" value="1"/>
</dbReference>
<dbReference type="InterPro" id="IPR035919">
    <property type="entry name" value="EAL_sf"/>
</dbReference>
<evidence type="ECO:0000256" key="6">
    <source>
        <dbReference type="SAM" id="Phobius"/>
    </source>
</evidence>
<dbReference type="InterPro" id="IPR000160">
    <property type="entry name" value="GGDEF_dom"/>
</dbReference>
<comment type="subcellular location">
    <subcellularLocation>
        <location evidence="1">Cell membrane</location>
        <topology evidence="1">Multi-pass membrane protein</topology>
    </subcellularLocation>
</comment>
<dbReference type="InterPro" id="IPR043128">
    <property type="entry name" value="Rev_trsase/Diguanyl_cyclase"/>
</dbReference>
<dbReference type="SUPFAM" id="SSF141868">
    <property type="entry name" value="EAL domain-like"/>
    <property type="match status" value="1"/>
</dbReference>
<evidence type="ECO:0000256" key="1">
    <source>
        <dbReference type="ARBA" id="ARBA00004651"/>
    </source>
</evidence>
<feature type="transmembrane region" description="Helical" evidence="6">
    <location>
        <begin position="12"/>
        <end position="33"/>
    </location>
</feature>
<name>A0AAJ4WB27_9GAMM</name>
<evidence type="ECO:0000313" key="9">
    <source>
        <dbReference type="EMBL" id="SFC92213.1"/>
    </source>
</evidence>
<dbReference type="Gene3D" id="3.20.20.450">
    <property type="entry name" value="EAL domain"/>
    <property type="match status" value="1"/>
</dbReference>
<feature type="domain" description="GGDEF" evidence="8">
    <location>
        <begin position="455"/>
        <end position="588"/>
    </location>
</feature>
<evidence type="ECO:0000313" key="10">
    <source>
        <dbReference type="Proteomes" id="UP000226420"/>
    </source>
</evidence>
<proteinExistence type="predicted"/>
<feature type="domain" description="EAL" evidence="7">
    <location>
        <begin position="597"/>
        <end position="851"/>
    </location>
</feature>
<accession>A0AAJ4WB27</accession>
<dbReference type="PROSITE" id="PS50883">
    <property type="entry name" value="EAL"/>
    <property type="match status" value="1"/>
</dbReference>
<dbReference type="SMART" id="SM00052">
    <property type="entry name" value="EAL"/>
    <property type="match status" value="1"/>
</dbReference>
<dbReference type="InterPro" id="IPR001633">
    <property type="entry name" value="EAL_dom"/>
</dbReference>
<dbReference type="PROSITE" id="PS50887">
    <property type="entry name" value="GGDEF"/>
    <property type="match status" value="1"/>
</dbReference>
<evidence type="ECO:0000259" key="7">
    <source>
        <dbReference type="PROSITE" id="PS50883"/>
    </source>
</evidence>